<proteinExistence type="predicted"/>
<protein>
    <recommendedName>
        <fullName evidence="4">DUF4136 domain-containing protein</fullName>
    </recommendedName>
</protein>
<name>A0A7W9B9V6_9SPHN</name>
<keyword evidence="1" id="KW-0732">Signal</keyword>
<dbReference type="Proteomes" id="UP000546200">
    <property type="component" value="Unassembled WGS sequence"/>
</dbReference>
<keyword evidence="3" id="KW-1185">Reference proteome</keyword>
<dbReference type="RefSeq" id="WP_184053305.1">
    <property type="nucleotide sequence ID" value="NZ_JACIJK010000001.1"/>
</dbReference>
<accession>A0A7W9B9V6</accession>
<evidence type="ECO:0000256" key="1">
    <source>
        <dbReference type="SAM" id="SignalP"/>
    </source>
</evidence>
<reference evidence="2 3" key="1">
    <citation type="submission" date="2020-08" db="EMBL/GenBank/DDBJ databases">
        <title>Genomic Encyclopedia of Type Strains, Phase IV (KMG-IV): sequencing the most valuable type-strain genomes for metagenomic binning, comparative biology and taxonomic classification.</title>
        <authorList>
            <person name="Goeker M."/>
        </authorList>
    </citation>
    <scope>NUCLEOTIDE SEQUENCE [LARGE SCALE GENOMIC DNA]</scope>
    <source>
        <strain evidence="2 3">DSM 100044</strain>
    </source>
</reference>
<gene>
    <name evidence="2" type="ORF">FHS94_000131</name>
</gene>
<feature type="chain" id="PRO_5031218543" description="DUF4136 domain-containing protein" evidence="1">
    <location>
        <begin position="28"/>
        <end position="208"/>
    </location>
</feature>
<dbReference type="AlphaFoldDB" id="A0A7W9B9V6"/>
<sequence>MLRLPVIRGAAALAALTLGLSSCATTASLPPTQVVRYHVDRPIERGTVSVEPLAGGPAPSLEFQAYAAAVQAEMIRNGYSLPAPGAQADYVAVVDFRRTTVEGPQRRSPISIGVGGGGFSGGHRGGGVGLGGGLSFPLGRSRSQQLLSTEMHVLIKHRADQEQLWEGNARTLADLRAPEATADGQARKLAAALFTGFPGVSGRTIEVK</sequence>
<feature type="signal peptide" evidence="1">
    <location>
        <begin position="1"/>
        <end position="27"/>
    </location>
</feature>
<dbReference type="PROSITE" id="PS51257">
    <property type="entry name" value="PROKAR_LIPOPROTEIN"/>
    <property type="match status" value="1"/>
</dbReference>
<evidence type="ECO:0000313" key="2">
    <source>
        <dbReference type="EMBL" id="MBB5713312.1"/>
    </source>
</evidence>
<evidence type="ECO:0008006" key="4">
    <source>
        <dbReference type="Google" id="ProtNLM"/>
    </source>
</evidence>
<organism evidence="2 3">
    <name type="scientific">Sphingomonas aerophila</name>
    <dbReference type="NCBI Taxonomy" id="1344948"/>
    <lineage>
        <taxon>Bacteria</taxon>
        <taxon>Pseudomonadati</taxon>
        <taxon>Pseudomonadota</taxon>
        <taxon>Alphaproteobacteria</taxon>
        <taxon>Sphingomonadales</taxon>
        <taxon>Sphingomonadaceae</taxon>
        <taxon>Sphingomonas</taxon>
    </lineage>
</organism>
<evidence type="ECO:0000313" key="3">
    <source>
        <dbReference type="Proteomes" id="UP000546200"/>
    </source>
</evidence>
<comment type="caution">
    <text evidence="2">The sequence shown here is derived from an EMBL/GenBank/DDBJ whole genome shotgun (WGS) entry which is preliminary data.</text>
</comment>
<dbReference type="EMBL" id="JACIJK010000001">
    <property type="protein sequence ID" value="MBB5713312.1"/>
    <property type="molecule type" value="Genomic_DNA"/>
</dbReference>